<evidence type="ECO:0000256" key="1">
    <source>
        <dbReference type="SAM" id="Phobius"/>
    </source>
</evidence>
<dbReference type="EMBL" id="JAOZFC020000001">
    <property type="protein sequence ID" value="MDF9299154.1"/>
    <property type="molecule type" value="Genomic_DNA"/>
</dbReference>
<keyword evidence="3" id="KW-1185">Reference proteome</keyword>
<feature type="transmembrane region" description="Helical" evidence="1">
    <location>
        <begin position="41"/>
        <end position="63"/>
    </location>
</feature>
<reference evidence="2" key="1">
    <citation type="submission" date="2023-03" db="EMBL/GenBank/DDBJ databases">
        <title>Comparative genomics of Weissella fermenti BK2, and weissella type species.</title>
        <authorList>
            <person name="Lee J.K."/>
            <person name="Baek J.H."/>
            <person name="Kim J.M."/>
            <person name="Choi D.G."/>
            <person name="Jeon C.O."/>
        </authorList>
    </citation>
    <scope>NUCLEOTIDE SEQUENCE</scope>
    <source>
        <strain evidence="2">BK2</strain>
    </source>
</reference>
<keyword evidence="1" id="KW-0812">Transmembrane</keyword>
<dbReference type="Proteomes" id="UP001146336">
    <property type="component" value="Unassembled WGS sequence"/>
</dbReference>
<protein>
    <submittedName>
        <fullName evidence="2">Uncharacterized protein</fullName>
    </submittedName>
</protein>
<organism evidence="2 3">
    <name type="scientific">Weissella fermenti</name>
    <dbReference type="NCBI Taxonomy" id="2987699"/>
    <lineage>
        <taxon>Bacteria</taxon>
        <taxon>Bacillati</taxon>
        <taxon>Bacillota</taxon>
        <taxon>Bacilli</taxon>
        <taxon>Lactobacillales</taxon>
        <taxon>Lactobacillaceae</taxon>
        <taxon>Weissella</taxon>
    </lineage>
</organism>
<dbReference type="RefSeq" id="WP_199404305.1">
    <property type="nucleotide sequence ID" value="NZ_JAOZFC020000001.1"/>
</dbReference>
<sequence length="133" mass="15242">MPTIVKQVALVIIAWLCVVTPIMIVVSNYTAHVVMTVEVQYLSSLLGFVFAVVASFSVAMTIVQRRRRAKILSQHQTFDNALQNKKRETLERYMTANFGDVTTRQNVRYYEVAPHQNMTPQTTQDLFKENDCL</sequence>
<gene>
    <name evidence="2" type="ORF">OIT47_002355</name>
</gene>
<comment type="caution">
    <text evidence="2">The sequence shown here is derived from an EMBL/GenBank/DDBJ whole genome shotgun (WGS) entry which is preliminary data.</text>
</comment>
<name>A0ABT6D0Z9_9LACO</name>
<keyword evidence="1" id="KW-0472">Membrane</keyword>
<proteinExistence type="predicted"/>
<accession>A0ABT6D0Z9</accession>
<evidence type="ECO:0000313" key="2">
    <source>
        <dbReference type="EMBL" id="MDF9299154.1"/>
    </source>
</evidence>
<feature type="transmembrane region" description="Helical" evidence="1">
    <location>
        <begin position="7"/>
        <end position="29"/>
    </location>
</feature>
<evidence type="ECO:0000313" key="3">
    <source>
        <dbReference type="Proteomes" id="UP001146336"/>
    </source>
</evidence>
<keyword evidence="1" id="KW-1133">Transmembrane helix</keyword>